<dbReference type="InterPro" id="IPR051310">
    <property type="entry name" value="MCP_chemotaxis"/>
</dbReference>
<dbReference type="EMBL" id="JACHEG010000001">
    <property type="protein sequence ID" value="MBB6160254.1"/>
    <property type="molecule type" value="Genomic_DNA"/>
</dbReference>
<proteinExistence type="inferred from homology"/>
<feature type="compositionally biased region" description="Basic and acidic residues" evidence="6">
    <location>
        <begin position="654"/>
        <end position="664"/>
    </location>
</feature>
<dbReference type="SMART" id="SM00283">
    <property type="entry name" value="MA"/>
    <property type="match status" value="1"/>
</dbReference>
<evidence type="ECO:0000256" key="7">
    <source>
        <dbReference type="SAM" id="Phobius"/>
    </source>
</evidence>
<evidence type="ECO:0000256" key="3">
    <source>
        <dbReference type="ARBA" id="ARBA00029447"/>
    </source>
</evidence>
<feature type="coiled-coil region" evidence="5">
    <location>
        <begin position="313"/>
        <end position="342"/>
    </location>
</feature>
<gene>
    <name evidence="10" type="ORF">HNQ72_000051</name>
</gene>
<organism evidence="10 11">
    <name type="scientific">Rhizobium wenxiniae</name>
    <dbReference type="NCBI Taxonomy" id="1737357"/>
    <lineage>
        <taxon>Bacteria</taxon>
        <taxon>Pseudomonadati</taxon>
        <taxon>Pseudomonadota</taxon>
        <taxon>Alphaproteobacteria</taxon>
        <taxon>Hyphomicrobiales</taxon>
        <taxon>Rhizobiaceae</taxon>
        <taxon>Rhizobium/Agrobacterium group</taxon>
        <taxon>Rhizobium</taxon>
    </lineage>
</organism>
<keyword evidence="5" id="KW-0175">Coiled coil</keyword>
<feature type="domain" description="HAMP" evidence="9">
    <location>
        <begin position="343"/>
        <end position="395"/>
    </location>
</feature>
<dbReference type="GO" id="GO:0006935">
    <property type="term" value="P:chemotaxis"/>
    <property type="evidence" value="ECO:0007669"/>
    <property type="project" value="UniProtKB-KW"/>
</dbReference>
<evidence type="ECO:0000256" key="5">
    <source>
        <dbReference type="SAM" id="Coils"/>
    </source>
</evidence>
<evidence type="ECO:0000313" key="11">
    <source>
        <dbReference type="Proteomes" id="UP000547879"/>
    </source>
</evidence>
<dbReference type="AlphaFoldDB" id="A0A7X0CXJ6"/>
<dbReference type="GO" id="GO:0016020">
    <property type="term" value="C:membrane"/>
    <property type="evidence" value="ECO:0007669"/>
    <property type="project" value="UniProtKB-SubCell"/>
</dbReference>
<keyword evidence="2" id="KW-0145">Chemotaxis</keyword>
<dbReference type="SUPFAM" id="SSF158472">
    <property type="entry name" value="HAMP domain-like"/>
    <property type="match status" value="1"/>
</dbReference>
<comment type="similarity">
    <text evidence="3">Belongs to the methyl-accepting chemotaxis (MCP) protein family.</text>
</comment>
<evidence type="ECO:0000259" key="9">
    <source>
        <dbReference type="PROSITE" id="PS50885"/>
    </source>
</evidence>
<sequence length="714" mass="76566">MIWVLLSALQVSLLEPSHDARTQSSVISVKLLHIQLRLWRISDPVDFIGTITMLKHIRIRTKILLSIGVLALISLCGVSYLTYKFDEASLAYNDFLNTEAKAALLSARASSGVNGAAVRLGRLLLFSPDAPQFETAQKEFNSLLDIAVGRMQELSVLVPSTKQAMDNLMVDISGVRELLADIVKLRNDGQYPAAVARMGALEGLTTRISKQFNDSNSALQAVQTAGTDRLAALVHKTIVTNMAAMVISIVLVLVLAAYFVQQGITKPMNGLRAQMQQLARGETSGEIVGRDRRDEIGEMAATVAIFRENAIERARLEEQTEATRSNAESERARQEIEKASEARNVQFALQSLGNGLKRLAAGDLVTSIDTPFVADLDVVREDFNDSLSKVREAMQSVGFNAKAITASANELLASADDMSSRTEQQAASVEETAAALEEITTTVKDAASRAEEASQLVARTRAGAEKSGEIVRDTVNAMHQIERSSSEISNIIGVIDDIAFQTNLLALNAGVEAARAGDAGKGFAVVAQEVRELAQRSAAAAKEIKTLINTSGSHVEQGVNLVGETGKALDAIVAEVHEINRHVQAIAEASREQSLGLQEISTAVNTIDQGTQQNAAMVEQSTAASHSLAKDAEALMTLLGQFQVGSESTQSFRSAERSGFDRQAARVSAPVRVAEQDERPRLSPARSLGRKLASAFGGGSASAAAVKESEWTEF</sequence>
<evidence type="ECO:0000313" key="10">
    <source>
        <dbReference type="EMBL" id="MBB6160254.1"/>
    </source>
</evidence>
<reference evidence="10 11" key="1">
    <citation type="submission" date="2020-08" db="EMBL/GenBank/DDBJ databases">
        <title>Genomic Encyclopedia of Type Strains, Phase IV (KMG-IV): sequencing the most valuable type-strain genomes for metagenomic binning, comparative biology and taxonomic classification.</title>
        <authorList>
            <person name="Goeker M."/>
        </authorList>
    </citation>
    <scope>NUCLEOTIDE SEQUENCE [LARGE SCALE GENOMIC DNA]</scope>
    <source>
        <strain evidence="10 11">DSM 100734</strain>
    </source>
</reference>
<accession>A0A7X0CXJ6</accession>
<keyword evidence="4" id="KW-0807">Transducer</keyword>
<keyword evidence="7" id="KW-0812">Transmembrane</keyword>
<evidence type="ECO:0000256" key="1">
    <source>
        <dbReference type="ARBA" id="ARBA00004370"/>
    </source>
</evidence>
<dbReference type="SUPFAM" id="SSF58104">
    <property type="entry name" value="Methyl-accepting chemotaxis protein (MCP) signaling domain"/>
    <property type="match status" value="1"/>
</dbReference>
<dbReference type="Pfam" id="PF00672">
    <property type="entry name" value="HAMP"/>
    <property type="match status" value="1"/>
</dbReference>
<dbReference type="SMART" id="SM00304">
    <property type="entry name" value="HAMP"/>
    <property type="match status" value="2"/>
</dbReference>
<keyword evidence="7" id="KW-0472">Membrane</keyword>
<dbReference type="PANTHER" id="PTHR43531">
    <property type="entry name" value="PROTEIN ICFG"/>
    <property type="match status" value="1"/>
</dbReference>
<dbReference type="PANTHER" id="PTHR43531:SF11">
    <property type="entry name" value="METHYL-ACCEPTING CHEMOTAXIS PROTEIN 3"/>
    <property type="match status" value="1"/>
</dbReference>
<evidence type="ECO:0000256" key="6">
    <source>
        <dbReference type="SAM" id="MobiDB-lite"/>
    </source>
</evidence>
<evidence type="ECO:0000259" key="8">
    <source>
        <dbReference type="PROSITE" id="PS50111"/>
    </source>
</evidence>
<dbReference type="FunFam" id="1.10.287.950:FF:000001">
    <property type="entry name" value="Methyl-accepting chemotaxis sensory transducer"/>
    <property type="match status" value="1"/>
</dbReference>
<feature type="domain" description="HAMP" evidence="9">
    <location>
        <begin position="262"/>
        <end position="315"/>
    </location>
</feature>
<dbReference type="InterPro" id="IPR003660">
    <property type="entry name" value="HAMP_dom"/>
</dbReference>
<dbReference type="PROSITE" id="PS50885">
    <property type="entry name" value="HAMP"/>
    <property type="match status" value="2"/>
</dbReference>
<keyword evidence="7" id="KW-1133">Transmembrane helix</keyword>
<keyword evidence="11" id="KW-1185">Reference proteome</keyword>
<comment type="subcellular location">
    <subcellularLocation>
        <location evidence="1">Membrane</location>
    </subcellularLocation>
</comment>
<evidence type="ECO:0000256" key="4">
    <source>
        <dbReference type="PROSITE-ProRule" id="PRU00284"/>
    </source>
</evidence>
<dbReference type="Gene3D" id="6.10.340.10">
    <property type="match status" value="1"/>
</dbReference>
<protein>
    <submittedName>
        <fullName evidence="10">Methyl-accepting chemotaxis protein</fullName>
    </submittedName>
</protein>
<dbReference type="GO" id="GO:0007165">
    <property type="term" value="P:signal transduction"/>
    <property type="evidence" value="ECO:0007669"/>
    <property type="project" value="UniProtKB-KW"/>
</dbReference>
<feature type="region of interest" description="Disordered" evidence="6">
    <location>
        <begin position="653"/>
        <end position="714"/>
    </location>
</feature>
<feature type="domain" description="Methyl-accepting transducer" evidence="8">
    <location>
        <begin position="400"/>
        <end position="629"/>
    </location>
</feature>
<dbReference type="Pfam" id="PF00015">
    <property type="entry name" value="MCPsignal"/>
    <property type="match status" value="1"/>
</dbReference>
<name>A0A7X0CXJ6_9HYPH</name>
<feature type="transmembrane region" description="Helical" evidence="7">
    <location>
        <begin position="63"/>
        <end position="83"/>
    </location>
</feature>
<dbReference type="CDD" id="cd11386">
    <property type="entry name" value="MCP_signal"/>
    <property type="match status" value="1"/>
</dbReference>
<feature type="transmembrane region" description="Helical" evidence="7">
    <location>
        <begin position="238"/>
        <end position="260"/>
    </location>
</feature>
<comment type="caution">
    <text evidence="10">The sequence shown here is derived from an EMBL/GenBank/DDBJ whole genome shotgun (WGS) entry which is preliminary data.</text>
</comment>
<dbReference type="Proteomes" id="UP000547879">
    <property type="component" value="Unassembled WGS sequence"/>
</dbReference>
<evidence type="ECO:0000256" key="2">
    <source>
        <dbReference type="ARBA" id="ARBA00022500"/>
    </source>
</evidence>
<dbReference type="InterPro" id="IPR004089">
    <property type="entry name" value="MCPsignal_dom"/>
</dbReference>
<feature type="coiled-coil region" evidence="5">
    <location>
        <begin position="419"/>
        <end position="456"/>
    </location>
</feature>
<dbReference type="Gene3D" id="1.10.287.950">
    <property type="entry name" value="Methyl-accepting chemotaxis protein"/>
    <property type="match status" value="1"/>
</dbReference>
<dbReference type="PROSITE" id="PS50111">
    <property type="entry name" value="CHEMOTAXIS_TRANSDUC_2"/>
    <property type="match status" value="1"/>
</dbReference>